<accession>A0A151NB08</accession>
<name>A0A151NB08_ALLMI</name>
<reference evidence="1 2" key="1">
    <citation type="journal article" date="2012" name="Genome Biol.">
        <title>Sequencing three crocodilian genomes to illuminate the evolution of archosaurs and amniotes.</title>
        <authorList>
            <person name="St John J.A."/>
            <person name="Braun E.L."/>
            <person name="Isberg S.R."/>
            <person name="Miles L.G."/>
            <person name="Chong A.Y."/>
            <person name="Gongora J."/>
            <person name="Dalzell P."/>
            <person name="Moran C."/>
            <person name="Bed'hom B."/>
            <person name="Abzhanov A."/>
            <person name="Burgess S.C."/>
            <person name="Cooksey A.M."/>
            <person name="Castoe T.A."/>
            <person name="Crawford N.G."/>
            <person name="Densmore L.D."/>
            <person name="Drew J.C."/>
            <person name="Edwards S.V."/>
            <person name="Faircloth B.C."/>
            <person name="Fujita M.K."/>
            <person name="Greenwold M.J."/>
            <person name="Hoffmann F.G."/>
            <person name="Howard J.M."/>
            <person name="Iguchi T."/>
            <person name="Janes D.E."/>
            <person name="Khan S.Y."/>
            <person name="Kohno S."/>
            <person name="de Koning A.J."/>
            <person name="Lance S.L."/>
            <person name="McCarthy F.M."/>
            <person name="McCormack J.E."/>
            <person name="Merchant M.E."/>
            <person name="Peterson D.G."/>
            <person name="Pollock D.D."/>
            <person name="Pourmand N."/>
            <person name="Raney B.J."/>
            <person name="Roessler K.A."/>
            <person name="Sanford J.R."/>
            <person name="Sawyer R.H."/>
            <person name="Schmidt C.J."/>
            <person name="Triplett E.W."/>
            <person name="Tuberville T.D."/>
            <person name="Venegas-Anaya M."/>
            <person name="Howard J.T."/>
            <person name="Jarvis E.D."/>
            <person name="Guillette L.J.Jr."/>
            <person name="Glenn T.C."/>
            <person name="Green R.E."/>
            <person name="Ray D.A."/>
        </authorList>
    </citation>
    <scope>NUCLEOTIDE SEQUENCE [LARGE SCALE GENOMIC DNA]</scope>
    <source>
        <strain evidence="1">KSC_2009_1</strain>
    </source>
</reference>
<dbReference type="Proteomes" id="UP000050525">
    <property type="component" value="Unassembled WGS sequence"/>
</dbReference>
<dbReference type="EMBL" id="AKHW03003627">
    <property type="protein sequence ID" value="KYO33961.1"/>
    <property type="molecule type" value="Genomic_DNA"/>
</dbReference>
<evidence type="ECO:0000313" key="2">
    <source>
        <dbReference type="Proteomes" id="UP000050525"/>
    </source>
</evidence>
<keyword evidence="2" id="KW-1185">Reference proteome</keyword>
<organism evidence="1 2">
    <name type="scientific">Alligator mississippiensis</name>
    <name type="common">American alligator</name>
    <dbReference type="NCBI Taxonomy" id="8496"/>
    <lineage>
        <taxon>Eukaryota</taxon>
        <taxon>Metazoa</taxon>
        <taxon>Chordata</taxon>
        <taxon>Craniata</taxon>
        <taxon>Vertebrata</taxon>
        <taxon>Euteleostomi</taxon>
        <taxon>Archelosauria</taxon>
        <taxon>Archosauria</taxon>
        <taxon>Crocodylia</taxon>
        <taxon>Alligatoridae</taxon>
        <taxon>Alligatorinae</taxon>
        <taxon>Alligator</taxon>
    </lineage>
</organism>
<sequence>MSRNSVETKQPAKFRTALAPRGVETLCLSKDSSARNYTNKIKRKQRHGKRTKINRWLKDCCSEESFGVFDYSEMSVKLLI</sequence>
<evidence type="ECO:0000313" key="1">
    <source>
        <dbReference type="EMBL" id="KYO33961.1"/>
    </source>
</evidence>
<comment type="caution">
    <text evidence="1">The sequence shown here is derived from an EMBL/GenBank/DDBJ whole genome shotgun (WGS) entry which is preliminary data.</text>
</comment>
<protein>
    <submittedName>
        <fullName evidence="1">Uncharacterized protein</fullName>
    </submittedName>
</protein>
<proteinExistence type="predicted"/>
<gene>
    <name evidence="1" type="ORF">Y1Q_0024565</name>
</gene>
<dbReference type="AlphaFoldDB" id="A0A151NB08"/>